<sequence length="114" mass="13149">MTELFLVFLVFGLLGIVMLFMNKLLGPRSTNPTKETPFECGSPYLQEEITPVPIKFSLVAFIFLLFDIEVVFFFPWALVFKEMGLTALIVMFAYIFIIVIGFIYAWKKGAFVWD</sequence>
<organism evidence="12">
    <name type="scientific">marine sediment metagenome</name>
    <dbReference type="NCBI Taxonomy" id="412755"/>
    <lineage>
        <taxon>unclassified sequences</taxon>
        <taxon>metagenomes</taxon>
        <taxon>ecological metagenomes</taxon>
    </lineage>
</organism>
<keyword evidence="8 11" id="KW-1133">Transmembrane helix</keyword>
<dbReference type="Gene3D" id="1.20.58.1610">
    <property type="entry name" value="NADH:ubiquinone/plastoquinone oxidoreductase, chain 3"/>
    <property type="match status" value="1"/>
</dbReference>
<dbReference type="InterPro" id="IPR038430">
    <property type="entry name" value="NDAH_ubi_oxred_su3_sf"/>
</dbReference>
<evidence type="ECO:0000256" key="11">
    <source>
        <dbReference type="SAM" id="Phobius"/>
    </source>
</evidence>
<dbReference type="Pfam" id="PF00507">
    <property type="entry name" value="Oxidored_q4"/>
    <property type="match status" value="1"/>
</dbReference>
<keyword evidence="3" id="KW-0813">Transport</keyword>
<comment type="subcellular location">
    <subcellularLocation>
        <location evidence="1">Membrane</location>
    </subcellularLocation>
</comment>
<evidence type="ECO:0000256" key="8">
    <source>
        <dbReference type="ARBA" id="ARBA00022989"/>
    </source>
</evidence>
<keyword evidence="6" id="KW-0874">Quinone</keyword>
<evidence type="ECO:0000256" key="2">
    <source>
        <dbReference type="ARBA" id="ARBA00008472"/>
    </source>
</evidence>
<comment type="similarity">
    <text evidence="2">Belongs to the complex I subunit 3 family.</text>
</comment>
<dbReference type="PANTHER" id="PTHR11058:SF22">
    <property type="entry name" value="NADH-QUINONE OXIDOREDUCTASE SUBUNIT A"/>
    <property type="match status" value="1"/>
</dbReference>
<dbReference type="AlphaFoldDB" id="A0A0F8VZF2"/>
<dbReference type="InterPro" id="IPR000440">
    <property type="entry name" value="NADH_UbQ/plastoQ_OxRdtase_su3"/>
</dbReference>
<evidence type="ECO:0000256" key="9">
    <source>
        <dbReference type="ARBA" id="ARBA00023027"/>
    </source>
</evidence>
<dbReference type="PANTHER" id="PTHR11058">
    <property type="entry name" value="NADH-UBIQUINONE OXIDOREDUCTASE CHAIN 3"/>
    <property type="match status" value="1"/>
</dbReference>
<evidence type="ECO:0000256" key="3">
    <source>
        <dbReference type="ARBA" id="ARBA00022448"/>
    </source>
</evidence>
<evidence type="ECO:0000256" key="6">
    <source>
        <dbReference type="ARBA" id="ARBA00022719"/>
    </source>
</evidence>
<keyword evidence="9" id="KW-0520">NAD</keyword>
<proteinExistence type="inferred from homology"/>
<keyword evidence="10 11" id="KW-0472">Membrane</keyword>
<evidence type="ECO:0008006" key="13">
    <source>
        <dbReference type="Google" id="ProtNLM"/>
    </source>
</evidence>
<dbReference type="GO" id="GO:0048038">
    <property type="term" value="F:quinone binding"/>
    <property type="evidence" value="ECO:0007669"/>
    <property type="project" value="UniProtKB-KW"/>
</dbReference>
<reference evidence="12" key="1">
    <citation type="journal article" date="2015" name="Nature">
        <title>Complex archaea that bridge the gap between prokaryotes and eukaryotes.</title>
        <authorList>
            <person name="Spang A."/>
            <person name="Saw J.H."/>
            <person name="Jorgensen S.L."/>
            <person name="Zaremba-Niedzwiedzka K."/>
            <person name="Martijn J."/>
            <person name="Lind A.E."/>
            <person name="van Eijk R."/>
            <person name="Schleper C."/>
            <person name="Guy L."/>
            <person name="Ettema T.J."/>
        </authorList>
    </citation>
    <scope>NUCLEOTIDE SEQUENCE</scope>
</reference>
<keyword evidence="4" id="KW-1003">Cell membrane</keyword>
<accession>A0A0F8VZF2</accession>
<dbReference type="GO" id="GO:0030964">
    <property type="term" value="C:NADH dehydrogenase complex"/>
    <property type="evidence" value="ECO:0007669"/>
    <property type="project" value="TreeGrafter"/>
</dbReference>
<evidence type="ECO:0000313" key="12">
    <source>
        <dbReference type="EMBL" id="KKK49757.1"/>
    </source>
</evidence>
<gene>
    <name evidence="12" type="ORF">LCGC14_3131840</name>
</gene>
<comment type="caution">
    <text evidence="12">The sequence shown here is derived from an EMBL/GenBank/DDBJ whole genome shotgun (WGS) entry which is preliminary data.</text>
</comment>
<keyword evidence="7" id="KW-1278">Translocase</keyword>
<feature type="transmembrane region" description="Helical" evidence="11">
    <location>
        <begin position="85"/>
        <end position="106"/>
    </location>
</feature>
<evidence type="ECO:0000256" key="10">
    <source>
        <dbReference type="ARBA" id="ARBA00023136"/>
    </source>
</evidence>
<feature type="transmembrane region" description="Helical" evidence="11">
    <location>
        <begin position="6"/>
        <end position="25"/>
    </location>
</feature>
<keyword evidence="5 11" id="KW-0812">Transmembrane</keyword>
<name>A0A0F8VZF2_9ZZZZ</name>
<evidence type="ECO:0000256" key="4">
    <source>
        <dbReference type="ARBA" id="ARBA00022475"/>
    </source>
</evidence>
<evidence type="ECO:0000256" key="1">
    <source>
        <dbReference type="ARBA" id="ARBA00004370"/>
    </source>
</evidence>
<dbReference type="EMBL" id="LAZR01068373">
    <property type="protein sequence ID" value="KKK49757.1"/>
    <property type="molecule type" value="Genomic_DNA"/>
</dbReference>
<protein>
    <recommendedName>
        <fullName evidence="13">NADH-quinone oxidoreductase subunit</fullName>
    </recommendedName>
</protein>
<evidence type="ECO:0000256" key="5">
    <source>
        <dbReference type="ARBA" id="ARBA00022692"/>
    </source>
</evidence>
<evidence type="ECO:0000256" key="7">
    <source>
        <dbReference type="ARBA" id="ARBA00022967"/>
    </source>
</evidence>
<dbReference type="GO" id="GO:0008137">
    <property type="term" value="F:NADH dehydrogenase (ubiquinone) activity"/>
    <property type="evidence" value="ECO:0007669"/>
    <property type="project" value="InterPro"/>
</dbReference>
<feature type="transmembrane region" description="Helical" evidence="11">
    <location>
        <begin position="56"/>
        <end position="79"/>
    </location>
</feature>